<evidence type="ECO:0000256" key="6">
    <source>
        <dbReference type="ARBA" id="ARBA00022801"/>
    </source>
</evidence>
<keyword evidence="6" id="KW-0378">Hydrolase</keyword>
<gene>
    <name evidence="12" type="ORF">MSTHT_2489</name>
</gene>
<dbReference type="InterPro" id="IPR054712">
    <property type="entry name" value="Cas3-like_dom"/>
</dbReference>
<dbReference type="Pfam" id="PF18019">
    <property type="entry name" value="Cas3_HD"/>
    <property type="match status" value="1"/>
</dbReference>
<sequence>MNCVIWAKPDQLYDEHINASYRAWKQTVEAKKKQIQRFSQEFDFDESRFLKSSLLSVVLHDIGKCTDIFQQMMAAKQKGNHFNYSENYRHELVSFIYAVYGSAALMQKEGLLIGKLPIEALAVLGHHKAINPNMSFFEKERTNEIPSVIDDGANQALLLAKQIFEKEGYDFPDSLFKLSMKNIDPYKTASKFLNNFVAKIFQEESSREAIRPTYLLLKAILHYSDWYGSSDSDVNYSLQTKSIELVSEIEKRCKLKNINFTGLTEFQKECASTLGHVIAIAPTGSGKTEASLLWALNNLEDMGGGKLIYLLPTMVTANSIFLRLEDYFGKGNVGLTHSTASFMFQEEEDNPIERSVLFDKSFIKPVTVATIDQLLVTGFNHGKWTLIEANAANAVIIIDEIHSYDSWTLGLVIKSIEHFSRLGARFMLMSATMPAYLTNLLSKAFPSVEVIKDNFLLNSCRNKYTTYDKYIDDAISDIEQSVYDGKKTLVVVNNVAKCQELYEKLSYLNPVCYHSKFTLEDRIKKESFIEESKLLIATQVVEVSLDIDFDVMFCECAPPDAIVQRAGRVNRRRKKTDTHIFIFKASDVSKRIYDPDSTGLLTSSFQSFESSPENLTEADLIRIVDNVYSKIKIEDSKNFIDSSTQYEKTQERLSGVFDNPNREDNNEVTRKMDYLQIPVIPLVFRDEALRLPPSKRRLFEIKVPYWYVLKNKQEIRGITFCEIDYDFEIGAQFKNDNEISSLII</sequence>
<reference evidence="12 13" key="1">
    <citation type="submission" date="2014-07" db="EMBL/GenBank/DDBJ databases">
        <title>Methanogenic archaea and the global carbon cycle.</title>
        <authorList>
            <person name="Henriksen J.R."/>
            <person name="Luke J."/>
            <person name="Reinhart S."/>
            <person name="Benedict M.N."/>
            <person name="Youngblut N.D."/>
            <person name="Metcalf M.E."/>
            <person name="Whitaker R.J."/>
            <person name="Metcalf W.W."/>
        </authorList>
    </citation>
    <scope>NUCLEOTIDE SEQUENCE [LARGE SCALE GENOMIC DNA]</scope>
    <source>
        <strain evidence="13">ATCC 43570 / DSM 1825 / OCM 12 / VKM B-1830 / TM-1</strain>
    </source>
</reference>
<dbReference type="Gene3D" id="1.10.3210.30">
    <property type="match status" value="1"/>
</dbReference>
<evidence type="ECO:0000259" key="11">
    <source>
        <dbReference type="PROSITE" id="PS51643"/>
    </source>
</evidence>
<dbReference type="PATRIC" id="fig|523844.20.peg.3027"/>
<dbReference type="NCBIfam" id="TIGR01587">
    <property type="entry name" value="cas3_core"/>
    <property type="match status" value="1"/>
</dbReference>
<evidence type="ECO:0000256" key="3">
    <source>
        <dbReference type="ARBA" id="ARBA00022722"/>
    </source>
</evidence>
<dbReference type="Gene3D" id="3.40.50.300">
    <property type="entry name" value="P-loop containing nucleotide triphosphate hydrolases"/>
    <property type="match status" value="2"/>
</dbReference>
<dbReference type="STRING" id="523844.MSTHT_2489"/>
<dbReference type="PROSITE" id="PS51643">
    <property type="entry name" value="HD_CAS3"/>
    <property type="match status" value="1"/>
</dbReference>
<dbReference type="PROSITE" id="PS51192">
    <property type="entry name" value="HELICASE_ATP_BIND_1"/>
    <property type="match status" value="1"/>
</dbReference>
<dbReference type="PANTHER" id="PTHR47959:SF16">
    <property type="entry name" value="CRISPR-ASSOCIATED NUCLEASE_HELICASE CAS3-RELATED"/>
    <property type="match status" value="1"/>
</dbReference>
<keyword evidence="5" id="KW-0547">Nucleotide-binding</keyword>
<dbReference type="GO" id="GO:0003724">
    <property type="term" value="F:RNA helicase activity"/>
    <property type="evidence" value="ECO:0007669"/>
    <property type="project" value="TreeGrafter"/>
</dbReference>
<dbReference type="Pfam" id="PF00270">
    <property type="entry name" value="DEAD"/>
    <property type="match status" value="1"/>
</dbReference>
<evidence type="ECO:0000256" key="9">
    <source>
        <dbReference type="ARBA" id="ARBA00023118"/>
    </source>
</evidence>
<evidence type="ECO:0000313" key="13">
    <source>
        <dbReference type="Proteomes" id="UP000066529"/>
    </source>
</evidence>
<protein>
    <submittedName>
        <fullName evidence="12">CRISPR-associated helicase Cas3</fullName>
    </submittedName>
</protein>
<dbReference type="InterPro" id="IPR011545">
    <property type="entry name" value="DEAD/DEAH_box_helicase_dom"/>
</dbReference>
<evidence type="ECO:0000313" key="12">
    <source>
        <dbReference type="EMBL" id="AKB14247.1"/>
    </source>
</evidence>
<comment type="similarity">
    <text evidence="2">In the central section; belongs to the CRISPR-associated helicase Cas3 family.</text>
</comment>
<dbReference type="InterPro" id="IPR038257">
    <property type="entry name" value="CRISPR-assoc_Cas3_HD_sf"/>
</dbReference>
<dbReference type="GO" id="GO:0005829">
    <property type="term" value="C:cytosol"/>
    <property type="evidence" value="ECO:0007669"/>
    <property type="project" value="TreeGrafter"/>
</dbReference>
<keyword evidence="3" id="KW-0540">Nuclease</keyword>
<feature type="domain" description="Helicase ATP-binding" evidence="10">
    <location>
        <begin position="268"/>
        <end position="451"/>
    </location>
</feature>
<dbReference type="InterPro" id="IPR014001">
    <property type="entry name" value="Helicase_ATP-bd"/>
</dbReference>
<evidence type="ECO:0000259" key="10">
    <source>
        <dbReference type="PROSITE" id="PS51192"/>
    </source>
</evidence>
<dbReference type="HOGENOM" id="CLU_009347_1_1_2"/>
<dbReference type="PANTHER" id="PTHR47959">
    <property type="entry name" value="ATP-DEPENDENT RNA HELICASE RHLE-RELATED"/>
    <property type="match status" value="1"/>
</dbReference>
<evidence type="ECO:0000256" key="2">
    <source>
        <dbReference type="ARBA" id="ARBA00009046"/>
    </source>
</evidence>
<dbReference type="GO" id="GO:0016787">
    <property type="term" value="F:hydrolase activity"/>
    <property type="evidence" value="ECO:0007669"/>
    <property type="project" value="UniProtKB-KW"/>
</dbReference>
<accession>A0A0E3KZG1</accession>
<dbReference type="Pfam" id="PF22590">
    <property type="entry name" value="Cas3-like_C_2"/>
    <property type="match status" value="1"/>
</dbReference>
<dbReference type="KEGG" id="mthr:MSTHT_2489"/>
<evidence type="ECO:0000256" key="4">
    <source>
        <dbReference type="ARBA" id="ARBA00022723"/>
    </source>
</evidence>
<dbReference type="EMBL" id="CP009501">
    <property type="protein sequence ID" value="AKB14247.1"/>
    <property type="molecule type" value="Genomic_DNA"/>
</dbReference>
<keyword evidence="7" id="KW-0347">Helicase</keyword>
<dbReference type="GO" id="GO:0140097">
    <property type="term" value="F:catalytic activity, acting on DNA"/>
    <property type="evidence" value="ECO:0007669"/>
    <property type="project" value="UniProtKB-ARBA"/>
</dbReference>
<dbReference type="RefSeq" id="WP_048168177.1">
    <property type="nucleotide sequence ID" value="NZ_CP009501.1"/>
</dbReference>
<evidence type="ECO:0000256" key="5">
    <source>
        <dbReference type="ARBA" id="ARBA00022741"/>
    </source>
</evidence>
<dbReference type="InterPro" id="IPR006474">
    <property type="entry name" value="Helicase_Cas3_CRISPR-ass_core"/>
</dbReference>
<keyword evidence="8" id="KW-0067">ATP-binding</keyword>
<dbReference type="GeneID" id="41602102"/>
<dbReference type="InterPro" id="IPR050079">
    <property type="entry name" value="DEAD_box_RNA_helicase"/>
</dbReference>
<dbReference type="GO" id="GO:0004518">
    <property type="term" value="F:nuclease activity"/>
    <property type="evidence" value="ECO:0007669"/>
    <property type="project" value="UniProtKB-KW"/>
</dbReference>
<dbReference type="GO" id="GO:0005524">
    <property type="term" value="F:ATP binding"/>
    <property type="evidence" value="ECO:0007669"/>
    <property type="project" value="UniProtKB-KW"/>
</dbReference>
<dbReference type="OrthoDB" id="43851at2157"/>
<evidence type="ECO:0000256" key="7">
    <source>
        <dbReference type="ARBA" id="ARBA00022806"/>
    </source>
</evidence>
<dbReference type="AlphaFoldDB" id="A0A0E3KZG1"/>
<evidence type="ECO:0000256" key="8">
    <source>
        <dbReference type="ARBA" id="ARBA00022840"/>
    </source>
</evidence>
<dbReference type="InterPro" id="IPR001650">
    <property type="entry name" value="Helicase_C-like"/>
</dbReference>
<organism evidence="12 13">
    <name type="scientific">Methanosarcina thermophila (strain ATCC 43570 / DSM 1825 / OCM 12 / VKM B-1830 / TM-1)</name>
    <dbReference type="NCBI Taxonomy" id="523844"/>
    <lineage>
        <taxon>Archaea</taxon>
        <taxon>Methanobacteriati</taxon>
        <taxon>Methanobacteriota</taxon>
        <taxon>Stenosarchaea group</taxon>
        <taxon>Methanomicrobia</taxon>
        <taxon>Methanosarcinales</taxon>
        <taxon>Methanosarcinaceae</taxon>
        <taxon>Methanosarcina</taxon>
    </lineage>
</organism>
<dbReference type="SUPFAM" id="SSF52540">
    <property type="entry name" value="P-loop containing nucleoside triphosphate hydrolases"/>
    <property type="match status" value="1"/>
</dbReference>
<dbReference type="SMART" id="SM00487">
    <property type="entry name" value="DEXDc"/>
    <property type="match status" value="1"/>
</dbReference>
<keyword evidence="9" id="KW-0051">Antiviral defense</keyword>
<dbReference type="GO" id="GO:0051607">
    <property type="term" value="P:defense response to virus"/>
    <property type="evidence" value="ECO:0007669"/>
    <property type="project" value="UniProtKB-KW"/>
</dbReference>
<name>A0A0E3KZG1_METTT</name>
<dbReference type="NCBIfam" id="TIGR01596">
    <property type="entry name" value="cas3_HD"/>
    <property type="match status" value="1"/>
</dbReference>
<feature type="domain" description="HD Cas3-type" evidence="11">
    <location>
        <begin position="6"/>
        <end position="227"/>
    </location>
</feature>
<comment type="similarity">
    <text evidence="1">In the N-terminal section; belongs to the CRISPR-associated nuclease Cas3-HD family.</text>
</comment>
<dbReference type="CDD" id="cd09641">
    <property type="entry name" value="Cas3''_I"/>
    <property type="match status" value="1"/>
</dbReference>
<dbReference type="SMART" id="SM00490">
    <property type="entry name" value="HELICc"/>
    <property type="match status" value="1"/>
</dbReference>
<evidence type="ECO:0000256" key="1">
    <source>
        <dbReference type="ARBA" id="ARBA00006847"/>
    </source>
</evidence>
<dbReference type="InterPro" id="IPR006483">
    <property type="entry name" value="CRISPR-assoc_Cas3_HD"/>
</dbReference>
<dbReference type="InterPro" id="IPR027417">
    <property type="entry name" value="P-loop_NTPase"/>
</dbReference>
<dbReference type="GO" id="GO:0046872">
    <property type="term" value="F:metal ion binding"/>
    <property type="evidence" value="ECO:0007669"/>
    <property type="project" value="UniProtKB-KW"/>
</dbReference>
<dbReference type="Proteomes" id="UP000066529">
    <property type="component" value="Chromosome"/>
</dbReference>
<keyword evidence="4" id="KW-0479">Metal-binding</keyword>
<proteinExistence type="inferred from homology"/>
<dbReference type="GO" id="GO:0003676">
    <property type="term" value="F:nucleic acid binding"/>
    <property type="evidence" value="ECO:0007669"/>
    <property type="project" value="InterPro"/>
</dbReference>